<evidence type="ECO:0000256" key="1">
    <source>
        <dbReference type="ARBA" id="ARBA00007837"/>
    </source>
</evidence>
<dbReference type="Gene3D" id="1.10.274.10">
    <property type="entry name" value="PtsI, HPr-binding domain"/>
    <property type="match status" value="1"/>
</dbReference>
<organism evidence="4">
    <name type="scientific">marine sediment metagenome</name>
    <dbReference type="NCBI Taxonomy" id="412755"/>
    <lineage>
        <taxon>unclassified sequences</taxon>
        <taxon>metagenomes</taxon>
        <taxon>ecological metagenomes</taxon>
    </lineage>
</organism>
<evidence type="ECO:0000313" key="4">
    <source>
        <dbReference type="EMBL" id="KKK77851.1"/>
    </source>
</evidence>
<dbReference type="GO" id="GO:0009401">
    <property type="term" value="P:phosphoenolpyruvate-dependent sugar phosphotransferase system"/>
    <property type="evidence" value="ECO:0007669"/>
    <property type="project" value="InterPro"/>
</dbReference>
<dbReference type="InterPro" id="IPR050499">
    <property type="entry name" value="PEP-utilizing_PTS_enzyme"/>
</dbReference>
<sequence length="156" mass="18070">KLKGIPASPGVVIGKVFFLDKEEFEIKKRRIRKYMVSKNISRFQEALAKTEEEIKEIRTQVAKRLGKDEAYIFDAHLLILKDPYLIKKVTQGVKEKLINVEYAFSQVLETLQETFGSIEDSYLKGRAADIKDVGRRVLRNLLGRERETLATLEEQR</sequence>
<reference evidence="4" key="1">
    <citation type="journal article" date="2015" name="Nature">
        <title>Complex archaea that bridge the gap between prokaryotes and eukaryotes.</title>
        <authorList>
            <person name="Spang A."/>
            <person name="Saw J.H."/>
            <person name="Jorgensen S.L."/>
            <person name="Zaremba-Niedzwiedzka K."/>
            <person name="Martijn J."/>
            <person name="Lind A.E."/>
            <person name="van Eijk R."/>
            <person name="Schleper C."/>
            <person name="Guy L."/>
            <person name="Ettema T.J."/>
        </authorList>
    </citation>
    <scope>NUCLEOTIDE SEQUENCE</scope>
</reference>
<feature type="domain" description="Phosphotransferase system enzyme I N-terminal" evidence="3">
    <location>
        <begin position="3"/>
        <end position="126"/>
    </location>
</feature>
<dbReference type="AlphaFoldDB" id="A0A0F9AZT9"/>
<dbReference type="PANTHER" id="PTHR46244:SF3">
    <property type="entry name" value="PHOSPHOENOLPYRUVATE-PROTEIN PHOSPHOTRANSFERASE"/>
    <property type="match status" value="1"/>
</dbReference>
<dbReference type="Pfam" id="PF05524">
    <property type="entry name" value="PEP-utilisers_N"/>
    <property type="match status" value="1"/>
</dbReference>
<dbReference type="PANTHER" id="PTHR46244">
    <property type="entry name" value="PHOSPHOENOLPYRUVATE-PROTEIN PHOSPHOTRANSFERASE"/>
    <property type="match status" value="1"/>
</dbReference>
<comment type="similarity">
    <text evidence="1">Belongs to the PEP-utilizing enzyme family.</text>
</comment>
<protein>
    <recommendedName>
        <fullName evidence="3">Phosphotransferase system enzyme I N-terminal domain-containing protein</fullName>
    </recommendedName>
</protein>
<accession>A0A0F9AZT9</accession>
<dbReference type="SUPFAM" id="SSF47831">
    <property type="entry name" value="Enzyme I of the PEP:sugar phosphotransferase system HPr-binding (sub)domain"/>
    <property type="match status" value="1"/>
</dbReference>
<evidence type="ECO:0000259" key="3">
    <source>
        <dbReference type="Pfam" id="PF05524"/>
    </source>
</evidence>
<feature type="non-terminal residue" evidence="4">
    <location>
        <position position="1"/>
    </location>
</feature>
<dbReference type="InterPro" id="IPR036618">
    <property type="entry name" value="PtsI_HPr-bd_sf"/>
</dbReference>
<proteinExistence type="inferred from homology"/>
<evidence type="ECO:0000256" key="2">
    <source>
        <dbReference type="ARBA" id="ARBA00022679"/>
    </source>
</evidence>
<gene>
    <name evidence="4" type="ORF">LCGC14_2849460</name>
</gene>
<name>A0A0F9AZT9_9ZZZZ</name>
<dbReference type="GO" id="GO:0016740">
    <property type="term" value="F:transferase activity"/>
    <property type="evidence" value="ECO:0007669"/>
    <property type="project" value="UniProtKB-KW"/>
</dbReference>
<comment type="caution">
    <text evidence="4">The sequence shown here is derived from an EMBL/GenBank/DDBJ whole genome shotgun (WGS) entry which is preliminary data.</text>
</comment>
<dbReference type="InterPro" id="IPR008731">
    <property type="entry name" value="PTS_EIN"/>
</dbReference>
<dbReference type="EMBL" id="LAZR01054757">
    <property type="protein sequence ID" value="KKK77851.1"/>
    <property type="molecule type" value="Genomic_DNA"/>
</dbReference>
<keyword evidence="2" id="KW-0808">Transferase</keyword>